<feature type="transmembrane region" description="Helical" evidence="9">
    <location>
        <begin position="91"/>
        <end position="110"/>
    </location>
</feature>
<feature type="transmembrane region" description="Helical" evidence="9">
    <location>
        <begin position="62"/>
        <end position="79"/>
    </location>
</feature>
<evidence type="ECO:0000256" key="9">
    <source>
        <dbReference type="SAM" id="Phobius"/>
    </source>
</evidence>
<feature type="transmembrane region" description="Helical" evidence="9">
    <location>
        <begin position="230"/>
        <end position="251"/>
    </location>
</feature>
<organism evidence="10 11">
    <name type="scientific">Ramlibacter ginsenosidimutans</name>
    <dbReference type="NCBI Taxonomy" id="502333"/>
    <lineage>
        <taxon>Bacteria</taxon>
        <taxon>Pseudomonadati</taxon>
        <taxon>Pseudomonadota</taxon>
        <taxon>Betaproteobacteria</taxon>
        <taxon>Burkholderiales</taxon>
        <taxon>Comamonadaceae</taxon>
        <taxon>Ramlibacter</taxon>
    </lineage>
</organism>
<evidence type="ECO:0000256" key="7">
    <source>
        <dbReference type="ARBA" id="ARBA00023136"/>
    </source>
</evidence>
<evidence type="ECO:0000256" key="3">
    <source>
        <dbReference type="ARBA" id="ARBA00022475"/>
    </source>
</evidence>
<dbReference type="InterPro" id="IPR001851">
    <property type="entry name" value="ABC_transp_permease"/>
</dbReference>
<dbReference type="EMBL" id="JAEPWM010000001">
    <property type="protein sequence ID" value="MBK6004840.1"/>
    <property type="molecule type" value="Genomic_DNA"/>
</dbReference>
<reference evidence="10" key="1">
    <citation type="journal article" date="2012" name="J. Microbiol. Biotechnol.">
        <title>Ramlibacter ginsenosidimutans sp. nov., with ginsenoside-converting activity.</title>
        <authorList>
            <person name="Wang L."/>
            <person name="An D.S."/>
            <person name="Kim S.G."/>
            <person name="Jin F.X."/>
            <person name="Kim S.C."/>
            <person name="Lee S.T."/>
            <person name="Im W.T."/>
        </authorList>
    </citation>
    <scope>NUCLEOTIDE SEQUENCE</scope>
    <source>
        <strain evidence="10">KACC 17527</strain>
    </source>
</reference>
<keyword evidence="4 9" id="KW-0812">Transmembrane</keyword>
<keyword evidence="2" id="KW-0813">Transport</keyword>
<dbReference type="InterPro" id="IPR052157">
    <property type="entry name" value="BCAA_transport_permease"/>
</dbReference>
<dbReference type="PANTHER" id="PTHR11795">
    <property type="entry name" value="BRANCHED-CHAIN AMINO ACID TRANSPORT SYSTEM PERMEASE PROTEIN LIVH"/>
    <property type="match status" value="1"/>
</dbReference>
<feature type="transmembrane region" description="Helical" evidence="9">
    <location>
        <begin position="258"/>
        <end position="277"/>
    </location>
</feature>
<dbReference type="CDD" id="cd06582">
    <property type="entry name" value="TM_PBP1_LivH_like"/>
    <property type="match status" value="1"/>
</dbReference>
<keyword evidence="5" id="KW-0029">Amino-acid transport</keyword>
<comment type="subcellular location">
    <subcellularLocation>
        <location evidence="1">Cell membrane</location>
        <topology evidence="1">Multi-pass membrane protein</topology>
    </subcellularLocation>
</comment>
<evidence type="ECO:0000256" key="8">
    <source>
        <dbReference type="ARBA" id="ARBA00037998"/>
    </source>
</evidence>
<comment type="similarity">
    <text evidence="8">Belongs to the binding-protein-dependent transport system permease family. LivHM subfamily.</text>
</comment>
<gene>
    <name evidence="10" type="ORF">JJB11_01945</name>
</gene>
<dbReference type="Proteomes" id="UP000630528">
    <property type="component" value="Unassembled WGS sequence"/>
</dbReference>
<evidence type="ECO:0000313" key="10">
    <source>
        <dbReference type="EMBL" id="MBK6004840.1"/>
    </source>
</evidence>
<dbReference type="AlphaFoldDB" id="A0A934TPL4"/>
<dbReference type="GO" id="GO:0006865">
    <property type="term" value="P:amino acid transport"/>
    <property type="evidence" value="ECO:0007669"/>
    <property type="project" value="UniProtKB-KW"/>
</dbReference>
<name>A0A934TPL4_9BURK</name>
<sequence length="288" mass="29815">MATLIETLLGGLMLGALYALFGLGLSLSLGVMKMINIAHGDLIVLGAYLCSTVMQLAGVGPFVSLVAVVPLMFVIGYVLQRVLLNRVVGKGALTPLLLTFGLSIVLQNVLQETFTADTRSLQAGDLSLRGFDIVGVSVGLLPLVSTLISAAIFAGTSWLIGHSHLGRQARAVADDPGTARLVGVNDGNFFALVTGSVLAVIALAAVMYGIRTPFSPTSGPERLLYSFEAVVLGGLGNVWGTFVGGLVIGVAQLFGAKVSSGLGPFFGHLVFLVALLARPQGLLGKVQR</sequence>
<evidence type="ECO:0000313" key="11">
    <source>
        <dbReference type="Proteomes" id="UP000630528"/>
    </source>
</evidence>
<dbReference type="PANTHER" id="PTHR11795:SF445">
    <property type="entry name" value="AMINO ACID ABC TRANSPORTER PERMEASE PROTEIN"/>
    <property type="match status" value="1"/>
</dbReference>
<keyword evidence="11" id="KW-1185">Reference proteome</keyword>
<keyword evidence="7 9" id="KW-0472">Membrane</keyword>
<evidence type="ECO:0000256" key="2">
    <source>
        <dbReference type="ARBA" id="ARBA00022448"/>
    </source>
</evidence>
<feature type="transmembrane region" description="Helical" evidence="9">
    <location>
        <begin position="189"/>
        <end position="210"/>
    </location>
</feature>
<feature type="transmembrane region" description="Helical" evidence="9">
    <location>
        <begin position="130"/>
        <end position="160"/>
    </location>
</feature>
<comment type="caution">
    <text evidence="10">The sequence shown here is derived from an EMBL/GenBank/DDBJ whole genome shotgun (WGS) entry which is preliminary data.</text>
</comment>
<evidence type="ECO:0000256" key="1">
    <source>
        <dbReference type="ARBA" id="ARBA00004651"/>
    </source>
</evidence>
<dbReference type="GO" id="GO:0022857">
    <property type="term" value="F:transmembrane transporter activity"/>
    <property type="evidence" value="ECO:0007669"/>
    <property type="project" value="InterPro"/>
</dbReference>
<proteinExistence type="inferred from homology"/>
<accession>A0A934TPL4</accession>
<evidence type="ECO:0000256" key="5">
    <source>
        <dbReference type="ARBA" id="ARBA00022970"/>
    </source>
</evidence>
<protein>
    <submittedName>
        <fullName evidence="10">Branched-chain amino acid ABC transporter permease</fullName>
    </submittedName>
</protein>
<keyword evidence="3" id="KW-1003">Cell membrane</keyword>
<evidence type="ECO:0000256" key="6">
    <source>
        <dbReference type="ARBA" id="ARBA00022989"/>
    </source>
</evidence>
<reference evidence="10" key="2">
    <citation type="submission" date="2021-01" db="EMBL/GenBank/DDBJ databases">
        <authorList>
            <person name="Kang M."/>
        </authorList>
    </citation>
    <scope>NUCLEOTIDE SEQUENCE</scope>
    <source>
        <strain evidence="10">KACC 17527</strain>
    </source>
</reference>
<dbReference type="RefSeq" id="WP_201166216.1">
    <property type="nucleotide sequence ID" value="NZ_JAEPWM010000001.1"/>
</dbReference>
<dbReference type="GO" id="GO:0005886">
    <property type="term" value="C:plasma membrane"/>
    <property type="evidence" value="ECO:0007669"/>
    <property type="project" value="UniProtKB-SubCell"/>
</dbReference>
<keyword evidence="6 9" id="KW-1133">Transmembrane helix</keyword>
<feature type="transmembrane region" description="Helical" evidence="9">
    <location>
        <begin position="12"/>
        <end position="31"/>
    </location>
</feature>
<dbReference type="Pfam" id="PF02653">
    <property type="entry name" value="BPD_transp_2"/>
    <property type="match status" value="1"/>
</dbReference>
<evidence type="ECO:0000256" key="4">
    <source>
        <dbReference type="ARBA" id="ARBA00022692"/>
    </source>
</evidence>